<dbReference type="FunFam" id="1.10.287.110:FF:000119">
    <property type="entry name" value="TPR-repeat-containing chaperone protein DNAJ, putative"/>
    <property type="match status" value="1"/>
</dbReference>
<reference evidence="8" key="1">
    <citation type="submission" date="2022-11" db="EMBL/GenBank/DDBJ databases">
        <authorList>
            <person name="Morgan W.R."/>
            <person name="Tartar A."/>
        </authorList>
    </citation>
    <scope>NUCLEOTIDE SEQUENCE</scope>
    <source>
        <strain evidence="8">ARSEF 373</strain>
    </source>
</reference>
<dbReference type="EMBL" id="DAKRPA010000114">
    <property type="protein sequence ID" value="DAZ98153.1"/>
    <property type="molecule type" value="Genomic_DNA"/>
</dbReference>
<comment type="caution">
    <text evidence="8">The sequence shown here is derived from an EMBL/GenBank/DDBJ whole genome shotgun (WGS) entry which is preliminary data.</text>
</comment>
<evidence type="ECO:0000256" key="4">
    <source>
        <dbReference type="SAM" id="Coils"/>
    </source>
</evidence>
<protein>
    <recommendedName>
        <fullName evidence="7">J domain-containing protein</fullName>
    </recommendedName>
</protein>
<proteinExistence type="predicted"/>
<keyword evidence="2 3" id="KW-0802">TPR repeat</keyword>
<dbReference type="AlphaFoldDB" id="A0AAV2YY86"/>
<dbReference type="SUPFAM" id="SSF46565">
    <property type="entry name" value="Chaperone J-domain"/>
    <property type="match status" value="1"/>
</dbReference>
<dbReference type="CDD" id="cd06257">
    <property type="entry name" value="DnaJ"/>
    <property type="match status" value="1"/>
</dbReference>
<organism evidence="8 9">
    <name type="scientific">Lagenidium giganteum</name>
    <dbReference type="NCBI Taxonomy" id="4803"/>
    <lineage>
        <taxon>Eukaryota</taxon>
        <taxon>Sar</taxon>
        <taxon>Stramenopiles</taxon>
        <taxon>Oomycota</taxon>
        <taxon>Peronosporomycetes</taxon>
        <taxon>Pythiales</taxon>
        <taxon>Pythiaceae</taxon>
    </lineage>
</organism>
<dbReference type="PROSITE" id="PS50076">
    <property type="entry name" value="DNAJ_2"/>
    <property type="match status" value="1"/>
</dbReference>
<dbReference type="PRINTS" id="PR00625">
    <property type="entry name" value="JDOMAIN"/>
</dbReference>
<feature type="domain" description="J" evidence="7">
    <location>
        <begin position="384"/>
        <end position="454"/>
    </location>
</feature>
<keyword evidence="1" id="KW-0677">Repeat</keyword>
<feature type="coiled-coil region" evidence="4">
    <location>
        <begin position="356"/>
        <end position="383"/>
    </location>
</feature>
<feature type="compositionally biased region" description="Polar residues" evidence="5">
    <location>
        <begin position="458"/>
        <end position="468"/>
    </location>
</feature>
<dbReference type="SUPFAM" id="SSF48452">
    <property type="entry name" value="TPR-like"/>
    <property type="match status" value="1"/>
</dbReference>
<keyword evidence="4" id="KW-0175">Coiled coil</keyword>
<evidence type="ECO:0000256" key="2">
    <source>
        <dbReference type="ARBA" id="ARBA00022803"/>
    </source>
</evidence>
<feature type="region of interest" description="Disordered" evidence="5">
    <location>
        <begin position="452"/>
        <end position="474"/>
    </location>
</feature>
<dbReference type="InterPro" id="IPR019734">
    <property type="entry name" value="TPR_rpt"/>
</dbReference>
<evidence type="ECO:0000313" key="8">
    <source>
        <dbReference type="EMBL" id="DAZ98153.1"/>
    </source>
</evidence>
<dbReference type="Pfam" id="PF00226">
    <property type="entry name" value="DnaJ"/>
    <property type="match status" value="1"/>
</dbReference>
<feature type="chain" id="PRO_5043674219" description="J domain-containing protein" evidence="6">
    <location>
        <begin position="22"/>
        <end position="490"/>
    </location>
</feature>
<evidence type="ECO:0000256" key="3">
    <source>
        <dbReference type="PROSITE-ProRule" id="PRU00339"/>
    </source>
</evidence>
<dbReference type="Pfam" id="PF14559">
    <property type="entry name" value="TPR_19"/>
    <property type="match status" value="1"/>
</dbReference>
<dbReference type="InterPro" id="IPR018253">
    <property type="entry name" value="DnaJ_domain_CS"/>
</dbReference>
<reference evidence="8" key="2">
    <citation type="journal article" date="2023" name="Microbiol Resour">
        <title>Decontamination and Annotation of the Draft Genome Sequence of the Oomycete Lagenidium giganteum ARSEF 373.</title>
        <authorList>
            <person name="Morgan W.R."/>
            <person name="Tartar A."/>
        </authorList>
    </citation>
    <scope>NUCLEOTIDE SEQUENCE</scope>
    <source>
        <strain evidence="8">ARSEF 373</strain>
    </source>
</reference>
<dbReference type="InterPro" id="IPR036869">
    <property type="entry name" value="J_dom_sf"/>
</dbReference>
<dbReference type="Gene3D" id="1.10.287.110">
    <property type="entry name" value="DnaJ domain"/>
    <property type="match status" value="1"/>
</dbReference>
<dbReference type="PANTHER" id="PTHR45188:SF2">
    <property type="entry name" value="DNAJ HOMOLOG SUBFAMILY C MEMBER 7"/>
    <property type="match status" value="1"/>
</dbReference>
<evidence type="ECO:0000256" key="6">
    <source>
        <dbReference type="SAM" id="SignalP"/>
    </source>
</evidence>
<accession>A0AAV2YY86</accession>
<feature type="repeat" description="TPR" evidence="3">
    <location>
        <begin position="94"/>
        <end position="127"/>
    </location>
</feature>
<evidence type="ECO:0000313" key="9">
    <source>
        <dbReference type="Proteomes" id="UP001146120"/>
    </source>
</evidence>
<dbReference type="InterPro" id="IPR011990">
    <property type="entry name" value="TPR-like_helical_dom_sf"/>
</dbReference>
<dbReference type="InterPro" id="IPR001623">
    <property type="entry name" value="DnaJ_domain"/>
</dbReference>
<evidence type="ECO:0000256" key="1">
    <source>
        <dbReference type="ARBA" id="ARBA00022737"/>
    </source>
</evidence>
<dbReference type="SMART" id="SM00271">
    <property type="entry name" value="DnaJ"/>
    <property type="match status" value="1"/>
</dbReference>
<sequence>MAPSRAWICASVCRILQPVLAAKDNVGKVRVAAENAFASGDSKQAISLLSKLIELEPRNERNYYKRFRAYLSERKYAQALNDLTSALDVNPSYKQGMMQRGKLYMMLGQCTEAVSDFQKLVQLHPGDASAKEQYEKSNECAAYMNQAEQAQSRGDYASAHAYLTKVIEDHAISSVQLLLERAQISVSMGQAYDAIADLGTILKLDPSSLPALQLRGEVLYSLGDKQSLDAALTHYRQGLHSDPEHKGLKKLYRQLKKLLKFIGNADDAIERHTYQEATEELQSALEVDPSHHAMNKDLLYKLCVCHMHLKEYEKAQLACNAVLQVDQNHAAAHFKLSEALLGKEQFEDAVRHARRAAELDDNNREYVEAVHRAEAALKQSKNKNYYKILSVPRDASKAEIKKAYRKQALEWHPDKHADKEESIREEINKKFHDIAEAYEVLSDDDMRARYDRGEDVTGNGQNQNQHFQRNPFGNAHFFQQGGRTFTFNFG</sequence>
<keyword evidence="6" id="KW-0732">Signal</keyword>
<evidence type="ECO:0000256" key="5">
    <source>
        <dbReference type="SAM" id="MobiDB-lite"/>
    </source>
</evidence>
<dbReference type="PROSITE" id="PS00636">
    <property type="entry name" value="DNAJ_1"/>
    <property type="match status" value="1"/>
</dbReference>
<name>A0AAV2YY86_9STRA</name>
<evidence type="ECO:0000259" key="7">
    <source>
        <dbReference type="PROSITE" id="PS50076"/>
    </source>
</evidence>
<dbReference type="Proteomes" id="UP001146120">
    <property type="component" value="Unassembled WGS sequence"/>
</dbReference>
<dbReference type="PROSITE" id="PS50005">
    <property type="entry name" value="TPR"/>
    <property type="match status" value="3"/>
</dbReference>
<feature type="repeat" description="TPR" evidence="3">
    <location>
        <begin position="60"/>
        <end position="93"/>
    </location>
</feature>
<feature type="signal peptide" evidence="6">
    <location>
        <begin position="1"/>
        <end position="21"/>
    </location>
</feature>
<dbReference type="Gene3D" id="1.25.40.10">
    <property type="entry name" value="Tetratricopeptide repeat domain"/>
    <property type="match status" value="1"/>
</dbReference>
<gene>
    <name evidence="8" type="ORF">N0F65_005619</name>
</gene>
<feature type="repeat" description="TPR" evidence="3">
    <location>
        <begin position="330"/>
        <end position="363"/>
    </location>
</feature>
<keyword evidence="9" id="KW-1185">Reference proteome</keyword>
<dbReference type="PANTHER" id="PTHR45188">
    <property type="entry name" value="DNAJ PROTEIN P58IPK HOMOLOG"/>
    <property type="match status" value="1"/>
</dbReference>
<dbReference type="SMART" id="SM00028">
    <property type="entry name" value="TPR"/>
    <property type="match status" value="6"/>
</dbReference>
<dbReference type="Pfam" id="PF13432">
    <property type="entry name" value="TPR_16"/>
    <property type="match status" value="1"/>
</dbReference>